<proteinExistence type="predicted"/>
<keyword evidence="3" id="KW-1185">Reference proteome</keyword>
<organism evidence="2 3">
    <name type="scientific">Podospora didyma</name>
    <dbReference type="NCBI Taxonomy" id="330526"/>
    <lineage>
        <taxon>Eukaryota</taxon>
        <taxon>Fungi</taxon>
        <taxon>Dikarya</taxon>
        <taxon>Ascomycota</taxon>
        <taxon>Pezizomycotina</taxon>
        <taxon>Sordariomycetes</taxon>
        <taxon>Sordariomycetidae</taxon>
        <taxon>Sordariales</taxon>
        <taxon>Podosporaceae</taxon>
        <taxon>Podospora</taxon>
    </lineage>
</organism>
<name>A0AAE0P4W6_9PEZI</name>
<comment type="caution">
    <text evidence="2">The sequence shown here is derived from an EMBL/GenBank/DDBJ whole genome shotgun (WGS) entry which is preliminary data.</text>
</comment>
<evidence type="ECO:0008006" key="4">
    <source>
        <dbReference type="Google" id="ProtNLM"/>
    </source>
</evidence>
<evidence type="ECO:0000256" key="1">
    <source>
        <dbReference type="SAM" id="SignalP"/>
    </source>
</evidence>
<gene>
    <name evidence="2" type="ORF">B0H63DRAFT_458270</name>
</gene>
<reference evidence="2" key="1">
    <citation type="journal article" date="2023" name="Mol. Phylogenet. Evol.">
        <title>Genome-scale phylogeny and comparative genomics of the fungal order Sordariales.</title>
        <authorList>
            <person name="Hensen N."/>
            <person name="Bonometti L."/>
            <person name="Westerberg I."/>
            <person name="Brannstrom I.O."/>
            <person name="Guillou S."/>
            <person name="Cros-Aarteil S."/>
            <person name="Calhoun S."/>
            <person name="Haridas S."/>
            <person name="Kuo A."/>
            <person name="Mondo S."/>
            <person name="Pangilinan J."/>
            <person name="Riley R."/>
            <person name="LaButti K."/>
            <person name="Andreopoulos B."/>
            <person name="Lipzen A."/>
            <person name="Chen C."/>
            <person name="Yan M."/>
            <person name="Daum C."/>
            <person name="Ng V."/>
            <person name="Clum A."/>
            <person name="Steindorff A."/>
            <person name="Ohm R.A."/>
            <person name="Martin F."/>
            <person name="Silar P."/>
            <person name="Natvig D.O."/>
            <person name="Lalanne C."/>
            <person name="Gautier V."/>
            <person name="Ament-Velasquez S.L."/>
            <person name="Kruys A."/>
            <person name="Hutchinson M.I."/>
            <person name="Powell A.J."/>
            <person name="Barry K."/>
            <person name="Miller A.N."/>
            <person name="Grigoriev I.V."/>
            <person name="Debuchy R."/>
            <person name="Gladieux P."/>
            <person name="Hiltunen Thoren M."/>
            <person name="Johannesson H."/>
        </authorList>
    </citation>
    <scope>NUCLEOTIDE SEQUENCE</scope>
    <source>
        <strain evidence="2">CBS 232.78</strain>
    </source>
</reference>
<reference evidence="2" key="2">
    <citation type="submission" date="2023-06" db="EMBL/GenBank/DDBJ databases">
        <authorList>
            <consortium name="Lawrence Berkeley National Laboratory"/>
            <person name="Haridas S."/>
            <person name="Hensen N."/>
            <person name="Bonometti L."/>
            <person name="Westerberg I."/>
            <person name="Brannstrom I.O."/>
            <person name="Guillou S."/>
            <person name="Cros-Aarteil S."/>
            <person name="Calhoun S."/>
            <person name="Kuo A."/>
            <person name="Mondo S."/>
            <person name="Pangilinan J."/>
            <person name="Riley R."/>
            <person name="LaButti K."/>
            <person name="Andreopoulos B."/>
            <person name="Lipzen A."/>
            <person name="Chen C."/>
            <person name="Yanf M."/>
            <person name="Daum C."/>
            <person name="Ng V."/>
            <person name="Clum A."/>
            <person name="Steindorff A."/>
            <person name="Ohm R."/>
            <person name="Martin F."/>
            <person name="Silar P."/>
            <person name="Natvig D."/>
            <person name="Lalanne C."/>
            <person name="Gautier V."/>
            <person name="Ament-velasquez S.L."/>
            <person name="Kruys A."/>
            <person name="Hutchinson M.I."/>
            <person name="Powell A.J."/>
            <person name="Barry K."/>
            <person name="Miller A.N."/>
            <person name="Grigoriev I.V."/>
            <person name="Debuchy R."/>
            <person name="Gladieux P."/>
            <person name="Thoren M.H."/>
            <person name="Johannesson H."/>
        </authorList>
    </citation>
    <scope>NUCLEOTIDE SEQUENCE</scope>
    <source>
        <strain evidence="2">CBS 232.78</strain>
    </source>
</reference>
<dbReference type="EMBL" id="JAULSW010000001">
    <property type="protein sequence ID" value="KAK3393463.1"/>
    <property type="molecule type" value="Genomic_DNA"/>
</dbReference>
<accession>A0AAE0P4W6</accession>
<feature type="chain" id="PRO_5042205130" description="Fungal N-terminal domain-containing protein" evidence="1">
    <location>
        <begin position="18"/>
        <end position="148"/>
    </location>
</feature>
<feature type="signal peptide" evidence="1">
    <location>
        <begin position="1"/>
        <end position="17"/>
    </location>
</feature>
<sequence length="148" mass="16091">MAEVLGLVASGIAVSLAADTVGGVVTSLRKLWCEVKDVPETIKDMMENLEGLGLIVTGMENELGISSSHPNSAVSNMQSHAIHRCRKAHKDLSGLAQDLSSDIMSSQRRKKLVARTSVVLKKDTLTKYERRLQQDVQLLSLALQIHTA</sequence>
<dbReference type="Proteomes" id="UP001285441">
    <property type="component" value="Unassembled WGS sequence"/>
</dbReference>
<dbReference type="AlphaFoldDB" id="A0AAE0P4W6"/>
<evidence type="ECO:0000313" key="2">
    <source>
        <dbReference type="EMBL" id="KAK3393463.1"/>
    </source>
</evidence>
<evidence type="ECO:0000313" key="3">
    <source>
        <dbReference type="Proteomes" id="UP001285441"/>
    </source>
</evidence>
<keyword evidence="1" id="KW-0732">Signal</keyword>
<protein>
    <recommendedName>
        <fullName evidence="4">Fungal N-terminal domain-containing protein</fullName>
    </recommendedName>
</protein>